<gene>
    <name evidence="1" type="ORF">UY44_C0002G0018</name>
</gene>
<evidence type="ECO:0000313" key="1">
    <source>
        <dbReference type="EMBL" id="KKW09378.1"/>
    </source>
</evidence>
<comment type="caution">
    <text evidence="1">The sequence shown here is derived from an EMBL/GenBank/DDBJ whole genome shotgun (WGS) entry which is preliminary data.</text>
</comment>
<dbReference type="Proteomes" id="UP000033965">
    <property type="component" value="Unassembled WGS sequence"/>
</dbReference>
<reference evidence="1 2" key="1">
    <citation type="journal article" date="2015" name="Nature">
        <title>rRNA introns, odd ribosomes, and small enigmatic genomes across a large radiation of phyla.</title>
        <authorList>
            <person name="Brown C.T."/>
            <person name="Hug L.A."/>
            <person name="Thomas B.C."/>
            <person name="Sharon I."/>
            <person name="Castelle C.J."/>
            <person name="Singh A."/>
            <person name="Wilkins M.J."/>
            <person name="Williams K.H."/>
            <person name="Banfield J.F."/>
        </authorList>
    </citation>
    <scope>NUCLEOTIDE SEQUENCE [LARGE SCALE GENOMIC DNA]</scope>
</reference>
<evidence type="ECO:0000313" key="2">
    <source>
        <dbReference type="Proteomes" id="UP000033965"/>
    </source>
</evidence>
<protein>
    <submittedName>
        <fullName evidence="1">Uncharacterized protein</fullName>
    </submittedName>
</protein>
<proteinExistence type="predicted"/>
<accession>A0A0G1VS85</accession>
<name>A0A0G1VS85_9BACT</name>
<dbReference type="AlphaFoldDB" id="A0A0G1VS85"/>
<dbReference type="EMBL" id="LCPZ01000002">
    <property type="protein sequence ID" value="KKW09378.1"/>
    <property type="molecule type" value="Genomic_DNA"/>
</dbReference>
<organism evidence="1 2">
    <name type="scientific">Candidatus Kaiserbacteria bacterium GW2011_GWA2_49_19</name>
    <dbReference type="NCBI Taxonomy" id="1618669"/>
    <lineage>
        <taxon>Bacteria</taxon>
        <taxon>Candidatus Kaiseribacteriota</taxon>
    </lineage>
</organism>
<sequence length="34" mass="3729">MNKITMDNFATIGEMPNRAGIASAQNYGKLSVWV</sequence>